<keyword evidence="4" id="KW-0206">Cytoskeleton</keyword>
<dbReference type="InterPro" id="IPR045110">
    <property type="entry name" value="XMAP215"/>
</dbReference>
<dbReference type="GO" id="GO:0005881">
    <property type="term" value="C:cytoplasmic microtubule"/>
    <property type="evidence" value="ECO:0007669"/>
    <property type="project" value="UniProtKB-ARBA"/>
</dbReference>
<feature type="domain" description="TOG" evidence="8">
    <location>
        <begin position="270"/>
        <end position="504"/>
    </location>
</feature>
<dbReference type="GO" id="GO:0051010">
    <property type="term" value="F:microtubule plus-end binding"/>
    <property type="evidence" value="ECO:0007669"/>
    <property type="project" value="InterPro"/>
</dbReference>
<reference evidence="9 10" key="1">
    <citation type="journal article" date="2018" name="MBio">
        <title>Comparative Genomics Reveals the Core Gene Toolbox for the Fungus-Insect Symbiosis.</title>
        <authorList>
            <person name="Wang Y."/>
            <person name="Stata M."/>
            <person name="Wang W."/>
            <person name="Stajich J.E."/>
            <person name="White M.M."/>
            <person name="Moncalvo J.M."/>
        </authorList>
    </citation>
    <scope>NUCLEOTIDE SEQUENCE [LARGE SCALE GENOMIC DNA]</scope>
    <source>
        <strain evidence="9 10">AUS-126-30</strain>
    </source>
</reference>
<dbReference type="GO" id="GO:0000022">
    <property type="term" value="P:mitotic spindle elongation"/>
    <property type="evidence" value="ECO:0007669"/>
    <property type="project" value="UniProtKB-ARBA"/>
</dbReference>
<dbReference type="Pfam" id="PF21041">
    <property type="entry name" value="XMAP215_CLASP_TOG"/>
    <property type="match status" value="3"/>
</dbReference>
<feature type="region of interest" description="Disordered" evidence="7">
    <location>
        <begin position="582"/>
        <end position="645"/>
    </location>
</feature>
<feature type="domain" description="TOG" evidence="8">
    <location>
        <begin position="932"/>
        <end position="1175"/>
    </location>
</feature>
<feature type="region of interest" description="Disordered" evidence="7">
    <location>
        <begin position="2358"/>
        <end position="2428"/>
    </location>
</feature>
<dbReference type="GO" id="GO:0099070">
    <property type="term" value="C:static microtubule bundle"/>
    <property type="evidence" value="ECO:0007669"/>
    <property type="project" value="UniProtKB-ARBA"/>
</dbReference>
<feature type="compositionally biased region" description="Polar residues" evidence="7">
    <location>
        <begin position="594"/>
        <end position="617"/>
    </location>
</feature>
<feature type="compositionally biased region" description="Polar residues" evidence="7">
    <location>
        <begin position="1336"/>
        <end position="1353"/>
    </location>
</feature>
<keyword evidence="3" id="KW-0677">Repeat</keyword>
<feature type="compositionally biased region" description="Polar residues" evidence="7">
    <location>
        <begin position="2362"/>
        <end position="2387"/>
    </location>
</feature>
<comment type="similarity">
    <text evidence="5">Belongs to the TOG/XMAP215 family.</text>
</comment>
<evidence type="ECO:0000256" key="5">
    <source>
        <dbReference type="ARBA" id="ARBA00025722"/>
    </source>
</evidence>
<dbReference type="InterPro" id="IPR011989">
    <property type="entry name" value="ARM-like"/>
</dbReference>
<feature type="compositionally biased region" description="Polar residues" evidence="7">
    <location>
        <begin position="1303"/>
        <end position="1324"/>
    </location>
</feature>
<comment type="subcellular location">
    <subcellularLocation>
        <location evidence="1">Cytoplasm</location>
        <location evidence="1">Cytoskeleton</location>
    </subcellularLocation>
</comment>
<evidence type="ECO:0000256" key="7">
    <source>
        <dbReference type="SAM" id="MobiDB-lite"/>
    </source>
</evidence>
<feature type="region of interest" description="Disordered" evidence="7">
    <location>
        <begin position="1198"/>
        <end position="1359"/>
    </location>
</feature>
<dbReference type="SUPFAM" id="SSF48371">
    <property type="entry name" value="ARM repeat"/>
    <property type="match status" value="3"/>
</dbReference>
<protein>
    <recommendedName>
        <fullName evidence="8">TOG domain-containing protein</fullName>
    </recommendedName>
</protein>
<dbReference type="GO" id="GO:0044732">
    <property type="term" value="C:mitotic spindle pole body"/>
    <property type="evidence" value="ECO:0007669"/>
    <property type="project" value="UniProtKB-ARBA"/>
</dbReference>
<dbReference type="InterPro" id="IPR016024">
    <property type="entry name" value="ARM-type_fold"/>
</dbReference>
<evidence type="ECO:0000313" key="9">
    <source>
        <dbReference type="EMBL" id="PWA02417.1"/>
    </source>
</evidence>
<dbReference type="EMBL" id="MBFU01000078">
    <property type="protein sequence ID" value="PWA02417.1"/>
    <property type="molecule type" value="Genomic_DNA"/>
</dbReference>
<feature type="compositionally biased region" description="Polar residues" evidence="7">
    <location>
        <begin position="2395"/>
        <end position="2408"/>
    </location>
</feature>
<sequence>MADPQDYSSLPLIDRISHKVWKVRVQAYTEAEKIFATLDPDTESSTFDTYEPLLKKIVIDSNVAAQESGIGAVIKWVDNSPNPTRSRDDVVGGVVEKCLGSTRASIKSKGLELLLLYCEIDTPGPVLDKVITGFQLKQPKSVLANVQVAREIIESFGTKHINIKTTAKSIVIPLGNKDSNIRSEGKKLAVELYRWVGPALKSFLTDLDGVLQRELEADFEKLPKEKPIPTRLLRSEMVKEQGSDEMNLDQEPEDVPMAQESTDNDMDPWDLAEPVNILDKIPSDFSKNISSTNWKERKESLEKLTELLTPIRLAEGNYGDLVTSLSKRISDTNVLVVVLAANSIEKLALSLKNSFASYQTIVTTPIIERLKERKANVISALHNTLLAVFQSTNCQIPDFISSIASGLSHKNPQTRSETLKFFTACIKTTLTRPAKGQIKEYFTMIKSLESDSDPSVRDSVLETIGALMKLVGEKALAPFLEGMDKKKEAKIKEYFESATIKAPPLMSTTLPQSRSVANAKPKPLASKQQTNPINPKKAENKNAPLSPNTLPTKAPPVIEDTESKKPNPNIPQALLKRLEASTKQAAEKKLARAQKSQSSNPQNNTKIESNIQPITEQIEQEPPRSPVISAKVQGPSSTELPKINSSWLPADDTPIYKYSSNSDLDGLLENIIPNHIKKSIESAKWKDRVDAINSLLEHFVSEQEIATTLEPELVVRQLGKKPGWKESNFQVNTGVYNLIKWMSLSCAKFNSGVAALTIPHLVEKLGDIKLKTPASNALIAMGERLGLRFIIFHAIEPISKQKSPKVLAECFGWLDQVLLEFGTTRITLKPLIDFIKTTGLSSNNAQVRSKAIGLMGTLYRYIGPSLKGLLGELNPQLMQLLEDEFNKATDQPPPLPIRAQPGASQGSSTSKENNSSNKNANKGPGSEDMMDELFPRVDLSQKASPALIKKLSDANWKVRKEALDSLSQLIEQANKRIQPGLSNELFGALKGRLNDSNKNLIAQTLGLLALFSESMGPPFERYLRIVGLPTMQCLSDKKLNVRQAAIKALESYLVGGLKAIDDLISLAPGALAQNSPELRKDLLFWINDTLSKLEKEEGIETIYQISSIGGLTSVMFSCLQDRNSDVRKNAMLVTAYVIKSVGFNEVKDSCSSQLGGAALQTVLSILNQLQPSQPTGPSISATRTDSSRKVMTAAELLGKKTPTEQHSAAPNTDFNSISQAQNQNSNLKPGNSKQMETRMQSTKSLSRGVPGSPTSSYSQFNSNTQNFHTDPQSTGNQPAASQRSGLLRRPMTVKRRGVVSTGDRISSPQGKPLAQSLSGSSQGNPDFEIMEPVRQIKSSDTTNTLQHPITSGDTKQKELRSRKEAATSASARWSFSEFPKQELINLLQDQMNSLFSNELMTNLFSQGHYKDRDYLVGMTSLDDVLSSHDIIYERYGITEEQNTYRVLATSDLIIKYISIRLYDTQTNSVLKCLELAEHLIDLFVKTNTQFSDYEANLLIPHLVLRLGDAKETIRSRVRAMVTSKLLSIYPPSKIFSVIVESGAKNPKNARTRQESLDSLTYLLTKRTGGMGIVSICINPPKTVSLVAQLIRDRDANVRTAALNCLVAFCSQLPGGEPELWNMIGSLPEKERAMLGEKIKRSDVGTKTANMSSIGRVSPSVNKFKRASALPPTSRIRPPLQVASGLQKTPTLSRTSRTPSSLLQELNLHKGIRKTYSNESEDSNFSSFGIENKPGEENVVLPTFSTQQNTSAGYRKAVSSNSASMEIKGLNNLNNTFVPVPLLSPRNQQSLFFSGNSDENSDNSFKPILEQIIADLKSPELELKHNSLENLNNTLSSFVNSNRRPEHQMICNFVDDILIGLSETLSKVFVSRNLYKNITTNTQELIRTNCLKCMQVVFSDIKWAASVGENGLSVIFDCLVSCMSELMPKDGSYVRVINSLLSDIIRTCNSTTTIVVVLDIFNNVNYTPLKLPLVSNEHQSKRKYIDITQRCLWRIEKKVCQDINQLINLIDSNYEMYKTAQSGVLQVDQVFLAVQKFFESIPEEEWLNRQDESIFAFGTEPMRSAKSLLHSLVSSLESRSWLFIGSIISHLVEQKSFSIPMSVKVRLNETDRSTAATRDYNFMLSELVNLSVVINYIAKYMQSTPSFEQWKCILDFAREENDSKDDMRTGMDIDLVGSNFETKLLVSPRKTLGSGSSSGTFLNNLQFQNSSSPTLKSNATSHINPVSSTNSNTFRRSLMNYETSSMSSKTFEQLQIELSGNQKLSKDNRPRSLYPNFKSETEMFSDSIGGVSNLTSDNKKESSAKLQELNPEATGNGVDTKLNDKRSNGYEPPTKETGSGFDIRRFPIGMNLLQKPSLELSGASESSQTSSDNISENNRGGKSSTLSGGFNGRNFGGTSFSNRPNSMAFDNQLKDLKDRLDKMRRERLG</sequence>
<dbReference type="PANTHER" id="PTHR12609">
    <property type="entry name" value="MICROTUBULE ASSOCIATED PROTEIN XMAP215"/>
    <property type="match status" value="1"/>
</dbReference>
<feature type="region of interest" description="Disordered" evidence="7">
    <location>
        <begin position="505"/>
        <end position="569"/>
    </location>
</feature>
<evidence type="ECO:0000256" key="3">
    <source>
        <dbReference type="ARBA" id="ARBA00022737"/>
    </source>
</evidence>
<dbReference type="GO" id="GO:0061863">
    <property type="term" value="F:microtubule plus end polymerase"/>
    <property type="evidence" value="ECO:0007669"/>
    <property type="project" value="InterPro"/>
</dbReference>
<comment type="caution">
    <text evidence="9">The sequence shown here is derived from an EMBL/GenBank/DDBJ whole genome shotgun (WGS) entry which is preliminary data.</text>
</comment>
<proteinExistence type="inferred from homology"/>
<dbReference type="SMART" id="SM01349">
    <property type="entry name" value="TOG"/>
    <property type="match status" value="5"/>
</dbReference>
<feature type="region of interest" description="Disordered" evidence="7">
    <location>
        <begin position="2287"/>
        <end position="2341"/>
    </location>
</feature>
<dbReference type="InterPro" id="IPR021133">
    <property type="entry name" value="HEAT_type_2"/>
</dbReference>
<dbReference type="InterPro" id="IPR048491">
    <property type="entry name" value="XMAP215_CLASP_TOG"/>
</dbReference>
<dbReference type="InterPro" id="IPR034085">
    <property type="entry name" value="TOG"/>
</dbReference>
<feature type="domain" description="TOG" evidence="8">
    <location>
        <begin position="657"/>
        <end position="894"/>
    </location>
</feature>
<dbReference type="GO" id="GO:1990571">
    <property type="term" value="P:meiotic centromere clustering"/>
    <property type="evidence" value="ECO:0007669"/>
    <property type="project" value="UniProtKB-ARBA"/>
</dbReference>
<feature type="compositionally biased region" description="Polar residues" evidence="7">
    <location>
        <begin position="1204"/>
        <end position="1214"/>
    </location>
</feature>
<accession>A0A2U1JBE9</accession>
<feature type="compositionally biased region" description="Basic and acidic residues" evidence="7">
    <location>
        <begin position="2411"/>
        <end position="2428"/>
    </location>
</feature>
<evidence type="ECO:0000256" key="2">
    <source>
        <dbReference type="ARBA" id="ARBA00022490"/>
    </source>
</evidence>
<gene>
    <name evidence="9" type="ORF">BB558_001433</name>
</gene>
<dbReference type="GO" id="GO:0030951">
    <property type="term" value="P:establishment or maintenance of microtubule cytoskeleton polarity"/>
    <property type="evidence" value="ECO:0007669"/>
    <property type="project" value="InterPro"/>
</dbReference>
<feature type="domain" description="TOG" evidence="8">
    <location>
        <begin position="1"/>
        <end position="228"/>
    </location>
</feature>
<keyword evidence="10" id="KW-1185">Reference proteome</keyword>
<evidence type="ECO:0000313" key="10">
    <source>
        <dbReference type="Proteomes" id="UP000245591"/>
    </source>
</evidence>
<feature type="compositionally biased region" description="Polar residues" evidence="7">
    <location>
        <begin position="634"/>
        <end position="645"/>
    </location>
</feature>
<evidence type="ECO:0000256" key="1">
    <source>
        <dbReference type="ARBA" id="ARBA00004245"/>
    </source>
</evidence>
<dbReference type="GO" id="GO:1990498">
    <property type="term" value="C:mitotic spindle microtubule"/>
    <property type="evidence" value="ECO:0007669"/>
    <property type="project" value="UniProtKB-ARBA"/>
</dbReference>
<dbReference type="GO" id="GO:0051315">
    <property type="term" value="P:attachment of mitotic spindle microtubules to kinetochore"/>
    <property type="evidence" value="ECO:0007669"/>
    <property type="project" value="UniProtKB-ARBA"/>
</dbReference>
<feature type="compositionally biased region" description="Polar residues" evidence="7">
    <location>
        <begin position="506"/>
        <end position="516"/>
    </location>
</feature>
<feature type="domain" description="TOG" evidence="8">
    <location>
        <begin position="1382"/>
        <end position="1647"/>
    </location>
</feature>
<dbReference type="Gene3D" id="1.25.10.10">
    <property type="entry name" value="Leucine-rich Repeat Variant"/>
    <property type="match status" value="5"/>
</dbReference>
<dbReference type="PROSITE" id="PS50077">
    <property type="entry name" value="HEAT_REPEAT"/>
    <property type="match status" value="1"/>
</dbReference>
<keyword evidence="2" id="KW-0963">Cytoplasm</keyword>
<dbReference type="GO" id="GO:0046785">
    <property type="term" value="P:microtubule polymerization"/>
    <property type="evidence" value="ECO:0007669"/>
    <property type="project" value="InterPro"/>
</dbReference>
<feature type="compositionally biased region" description="Low complexity" evidence="7">
    <location>
        <begin position="904"/>
        <end position="926"/>
    </location>
</feature>
<evidence type="ECO:0000256" key="6">
    <source>
        <dbReference type="PROSITE-ProRule" id="PRU00103"/>
    </source>
</evidence>
<dbReference type="Proteomes" id="UP000245591">
    <property type="component" value="Unassembled WGS sequence"/>
</dbReference>
<name>A0A2U1JBE9_SMIAN</name>
<evidence type="ECO:0000259" key="8">
    <source>
        <dbReference type="SMART" id="SM01349"/>
    </source>
</evidence>
<feature type="compositionally biased region" description="Low complexity" evidence="7">
    <location>
        <begin position="1215"/>
        <end position="1226"/>
    </location>
</feature>
<feature type="compositionally biased region" description="Polar residues" evidence="7">
    <location>
        <begin position="1252"/>
        <end position="1284"/>
    </location>
</feature>
<feature type="compositionally biased region" description="Polar residues" evidence="7">
    <location>
        <begin position="1227"/>
        <end position="1245"/>
    </location>
</feature>
<feature type="repeat" description="HEAT" evidence="6">
    <location>
        <begin position="441"/>
        <end position="479"/>
    </location>
</feature>
<organism evidence="9 10">
    <name type="scientific">Smittium angustum</name>
    <dbReference type="NCBI Taxonomy" id="133377"/>
    <lineage>
        <taxon>Eukaryota</taxon>
        <taxon>Fungi</taxon>
        <taxon>Fungi incertae sedis</taxon>
        <taxon>Zoopagomycota</taxon>
        <taxon>Kickxellomycotina</taxon>
        <taxon>Harpellomycetes</taxon>
        <taxon>Harpellales</taxon>
        <taxon>Legeriomycetaceae</taxon>
        <taxon>Smittium</taxon>
    </lineage>
</organism>
<feature type="region of interest" description="Disordered" evidence="7">
    <location>
        <begin position="888"/>
        <end position="930"/>
    </location>
</feature>
<dbReference type="FunFam" id="1.25.10.10:FF:000019">
    <property type="entry name" value="Cytoskeleton-associated protein 5"/>
    <property type="match status" value="1"/>
</dbReference>
<evidence type="ECO:0000256" key="4">
    <source>
        <dbReference type="ARBA" id="ARBA00023212"/>
    </source>
</evidence>